<proteinExistence type="predicted"/>
<feature type="region of interest" description="Disordered" evidence="1">
    <location>
        <begin position="1"/>
        <end position="69"/>
    </location>
</feature>
<accession>A0AA40JZE4</accession>
<evidence type="ECO:0000313" key="3">
    <source>
        <dbReference type="Proteomes" id="UP001172155"/>
    </source>
</evidence>
<feature type="compositionally biased region" description="Pro residues" evidence="1">
    <location>
        <begin position="163"/>
        <end position="173"/>
    </location>
</feature>
<name>A0AA40JZE4_9PEZI</name>
<gene>
    <name evidence="2" type="ORF">B0T18DRAFT_214740</name>
</gene>
<keyword evidence="3" id="KW-1185">Reference proteome</keyword>
<feature type="compositionally biased region" description="Basic residues" evidence="1">
    <location>
        <begin position="144"/>
        <end position="160"/>
    </location>
</feature>
<dbReference type="Proteomes" id="UP001172155">
    <property type="component" value="Unassembled WGS sequence"/>
</dbReference>
<feature type="compositionally biased region" description="Polar residues" evidence="1">
    <location>
        <begin position="32"/>
        <end position="46"/>
    </location>
</feature>
<feature type="compositionally biased region" description="Basic residues" evidence="1">
    <location>
        <begin position="174"/>
        <end position="187"/>
    </location>
</feature>
<feature type="region of interest" description="Disordered" evidence="1">
    <location>
        <begin position="109"/>
        <end position="240"/>
    </location>
</feature>
<comment type="caution">
    <text evidence="2">The sequence shown here is derived from an EMBL/GenBank/DDBJ whole genome shotgun (WGS) entry which is preliminary data.</text>
</comment>
<protein>
    <submittedName>
        <fullName evidence="2">Uncharacterized protein</fullName>
    </submittedName>
</protein>
<dbReference type="AlphaFoldDB" id="A0AA40JZE4"/>
<dbReference type="EMBL" id="JAUKUD010000006">
    <property type="protein sequence ID" value="KAK0740714.1"/>
    <property type="molecule type" value="Genomic_DNA"/>
</dbReference>
<feature type="compositionally biased region" description="Polar residues" evidence="1">
    <location>
        <begin position="109"/>
        <end position="133"/>
    </location>
</feature>
<evidence type="ECO:0000313" key="2">
    <source>
        <dbReference type="EMBL" id="KAK0740714.1"/>
    </source>
</evidence>
<sequence>MWRALSNRASHVPPTTAHLAFGSVPDPPYCQPGTSRDGQVQKSSMFPSHGAQQAWKHRQANSTNRPYLSPPYKTELQHFLQQTIKHSTIFYSHTVLVLIQSFNQPITANHTPSPLPQRNSLPRTRPLSNTPAQNEAHHPPPRPLPRRHHRPGPHPQHHRPLLPLLPMPPPRAPHLPRRPRLGPRRARGQVPSRRYGNTSQSRRRGARARGAAGQRDVYRAVRGTGQRHHHGDRRGLGRVG</sequence>
<evidence type="ECO:0000256" key="1">
    <source>
        <dbReference type="SAM" id="MobiDB-lite"/>
    </source>
</evidence>
<reference evidence="2" key="1">
    <citation type="submission" date="2023-06" db="EMBL/GenBank/DDBJ databases">
        <title>Genome-scale phylogeny and comparative genomics of the fungal order Sordariales.</title>
        <authorList>
            <consortium name="Lawrence Berkeley National Laboratory"/>
            <person name="Hensen N."/>
            <person name="Bonometti L."/>
            <person name="Westerberg I."/>
            <person name="Brannstrom I.O."/>
            <person name="Guillou S."/>
            <person name="Cros-Aarteil S."/>
            <person name="Calhoun S."/>
            <person name="Haridas S."/>
            <person name="Kuo A."/>
            <person name="Mondo S."/>
            <person name="Pangilinan J."/>
            <person name="Riley R."/>
            <person name="LaButti K."/>
            <person name="Andreopoulos B."/>
            <person name="Lipzen A."/>
            <person name="Chen C."/>
            <person name="Yanf M."/>
            <person name="Daum C."/>
            <person name="Ng V."/>
            <person name="Clum A."/>
            <person name="Steindorff A."/>
            <person name="Ohm R."/>
            <person name="Martin F."/>
            <person name="Silar P."/>
            <person name="Natvig D."/>
            <person name="Lalanne C."/>
            <person name="Gautier V."/>
            <person name="Ament-velasquez S.L."/>
            <person name="Kruys A."/>
            <person name="Hutchinson M.I."/>
            <person name="Powell A.J."/>
            <person name="Barry K."/>
            <person name="Miller A.N."/>
            <person name="Grigoriev I.V."/>
            <person name="Debuchy R."/>
            <person name="Gladieux P."/>
            <person name="Thoren M.H."/>
            <person name="Johannesson H."/>
        </authorList>
    </citation>
    <scope>NUCLEOTIDE SEQUENCE</scope>
    <source>
        <strain evidence="2">SMH3187-1</strain>
    </source>
</reference>
<organism evidence="2 3">
    <name type="scientific">Schizothecium vesticola</name>
    <dbReference type="NCBI Taxonomy" id="314040"/>
    <lineage>
        <taxon>Eukaryota</taxon>
        <taxon>Fungi</taxon>
        <taxon>Dikarya</taxon>
        <taxon>Ascomycota</taxon>
        <taxon>Pezizomycotina</taxon>
        <taxon>Sordariomycetes</taxon>
        <taxon>Sordariomycetidae</taxon>
        <taxon>Sordariales</taxon>
        <taxon>Schizotheciaceae</taxon>
        <taxon>Schizothecium</taxon>
    </lineage>
</organism>